<keyword evidence="5" id="KW-0720">Serine protease</keyword>
<accession>A0A6M3IEM9</accession>
<gene>
    <name evidence="7" type="ORF">MM415B02016_0006</name>
</gene>
<dbReference type="AlphaFoldDB" id="A0A6M3IEM9"/>
<keyword evidence="2" id="KW-0645">Protease</keyword>
<keyword evidence="6" id="KW-1133">Transmembrane helix</keyword>
<evidence type="ECO:0000256" key="1">
    <source>
        <dbReference type="ARBA" id="ARBA00008764"/>
    </source>
</evidence>
<dbReference type="Gene3D" id="2.40.10.10">
    <property type="entry name" value="Trypsin-like serine proteases"/>
    <property type="match status" value="2"/>
</dbReference>
<keyword evidence="3" id="KW-0732">Signal</keyword>
<organism evidence="7">
    <name type="scientific">viral metagenome</name>
    <dbReference type="NCBI Taxonomy" id="1070528"/>
    <lineage>
        <taxon>unclassified sequences</taxon>
        <taxon>metagenomes</taxon>
        <taxon>organismal metagenomes</taxon>
    </lineage>
</organism>
<dbReference type="GO" id="GO:0006508">
    <property type="term" value="P:proteolysis"/>
    <property type="evidence" value="ECO:0007669"/>
    <property type="project" value="UniProtKB-KW"/>
</dbReference>
<evidence type="ECO:0000256" key="4">
    <source>
        <dbReference type="ARBA" id="ARBA00022801"/>
    </source>
</evidence>
<proteinExistence type="inferred from homology"/>
<keyword evidence="6" id="KW-0472">Membrane</keyword>
<comment type="similarity">
    <text evidence="1">Belongs to the peptidase S1B family.</text>
</comment>
<dbReference type="EMBL" id="MT141171">
    <property type="protein sequence ID" value="QJA55658.1"/>
    <property type="molecule type" value="Genomic_DNA"/>
</dbReference>
<keyword evidence="6" id="KW-0812">Transmembrane</keyword>
<dbReference type="InterPro" id="IPR043504">
    <property type="entry name" value="Peptidase_S1_PA_chymotrypsin"/>
</dbReference>
<evidence type="ECO:0000256" key="2">
    <source>
        <dbReference type="ARBA" id="ARBA00022670"/>
    </source>
</evidence>
<sequence length="285" mass="31454">MLNSYQKEELIKIHKRRKKILSFKNFIKTAVILTGGIIATNYVVDTGNKINELEAVIESHHKADGLYDNDMSMVTDFNNITNAANCVYEIESETTYLSIEGDGIERTIEGGGTGLLLKNDTILTADHVLDPKSYHSDMFRGFKGTLKDAKYFLIINGERYEFKPIEHELYEKDLGIGLMVEDINTAKYEGTIGDCRDLRRGNVLYVAGAGGDVGVRLRDGIYSGKIPDTDLYNFSNSVNFGDSGGPVFAIKDGEVELVGVMVQGRGTGFGLLPDINIFEGIEGKL</sequence>
<name>A0A6M3IEM9_9ZZZZ</name>
<evidence type="ECO:0000313" key="7">
    <source>
        <dbReference type="EMBL" id="QJA55658.1"/>
    </source>
</evidence>
<dbReference type="GO" id="GO:0008236">
    <property type="term" value="F:serine-type peptidase activity"/>
    <property type="evidence" value="ECO:0007669"/>
    <property type="project" value="UniProtKB-KW"/>
</dbReference>
<evidence type="ECO:0000256" key="3">
    <source>
        <dbReference type="ARBA" id="ARBA00022729"/>
    </source>
</evidence>
<dbReference type="InterPro" id="IPR009003">
    <property type="entry name" value="Peptidase_S1_PA"/>
</dbReference>
<evidence type="ECO:0000256" key="6">
    <source>
        <dbReference type="SAM" id="Phobius"/>
    </source>
</evidence>
<protein>
    <submittedName>
        <fullName evidence="7">Putative trypsin-like peptidase domain containing protein</fullName>
    </submittedName>
</protein>
<dbReference type="PRINTS" id="PR00839">
    <property type="entry name" value="V8PROTEASE"/>
</dbReference>
<feature type="transmembrane region" description="Helical" evidence="6">
    <location>
        <begin position="21"/>
        <end position="44"/>
    </location>
</feature>
<reference evidence="7" key="1">
    <citation type="submission" date="2020-03" db="EMBL/GenBank/DDBJ databases">
        <title>The deep terrestrial virosphere.</title>
        <authorList>
            <person name="Holmfeldt K."/>
            <person name="Nilsson E."/>
            <person name="Simone D."/>
            <person name="Lopez-Fernandez M."/>
            <person name="Wu X."/>
            <person name="de Brujin I."/>
            <person name="Lundin D."/>
            <person name="Andersson A."/>
            <person name="Bertilsson S."/>
            <person name="Dopson M."/>
        </authorList>
    </citation>
    <scope>NUCLEOTIDE SEQUENCE</scope>
    <source>
        <strain evidence="7">MM415B02016</strain>
    </source>
</reference>
<keyword evidence="4" id="KW-0378">Hydrolase</keyword>
<dbReference type="Pfam" id="PF13365">
    <property type="entry name" value="Trypsin_2"/>
    <property type="match status" value="1"/>
</dbReference>
<dbReference type="SUPFAM" id="SSF50494">
    <property type="entry name" value="Trypsin-like serine proteases"/>
    <property type="match status" value="1"/>
</dbReference>
<dbReference type="InterPro" id="IPR008256">
    <property type="entry name" value="Peptidase_S1B"/>
</dbReference>
<evidence type="ECO:0000256" key="5">
    <source>
        <dbReference type="ARBA" id="ARBA00022825"/>
    </source>
</evidence>